<dbReference type="EMBL" id="LR216287">
    <property type="protein sequence ID" value="VFJ13625.1"/>
    <property type="molecule type" value="Genomic_DNA"/>
</dbReference>
<proteinExistence type="predicted"/>
<dbReference type="RefSeq" id="WP_172601986.1">
    <property type="nucleotide sequence ID" value="NZ_LR216287.1"/>
</dbReference>
<accession>A0A484IC57</accession>
<sequence>MSAREVVDELDDHLVLFGKNAADVDYDSIGPCPFCNSRIDEFGFCACGGNLGVD</sequence>
<keyword evidence="2" id="KW-1185">Reference proteome</keyword>
<gene>
    <name evidence="1" type="ORF">NFRAN_1303</name>
</gene>
<dbReference type="KEGG" id="nfn:NFRAN_1303"/>
<protein>
    <submittedName>
        <fullName evidence="1">Uncharacterized protein</fullName>
    </submittedName>
</protein>
<reference evidence="1 2" key="1">
    <citation type="submission" date="2019-02" db="EMBL/GenBank/DDBJ databases">
        <authorList>
            <person name="Lehtovirta-Morley E L."/>
        </authorList>
    </citation>
    <scope>NUCLEOTIDE SEQUENCE [LARGE SCALE GENOMIC DNA]</scope>
    <source>
        <strain evidence="1">NFRAN1</strain>
    </source>
</reference>
<dbReference type="Proteomes" id="UP000294299">
    <property type="component" value="Chromosome NFRAN"/>
</dbReference>
<organism evidence="1 2">
    <name type="scientific">Candidatus Nitrosocosmicus franklandianus</name>
    <dbReference type="NCBI Taxonomy" id="1798806"/>
    <lineage>
        <taxon>Archaea</taxon>
        <taxon>Nitrososphaerota</taxon>
        <taxon>Nitrososphaeria</taxon>
        <taxon>Nitrososphaerales</taxon>
        <taxon>Nitrososphaeraceae</taxon>
        <taxon>Candidatus Nitrosocosmicus</taxon>
    </lineage>
</organism>
<dbReference type="GeneID" id="39420677"/>
<dbReference type="OrthoDB" id="8919at2157"/>
<evidence type="ECO:0000313" key="2">
    <source>
        <dbReference type="Proteomes" id="UP000294299"/>
    </source>
</evidence>
<dbReference type="AlphaFoldDB" id="A0A484IC57"/>
<evidence type="ECO:0000313" key="1">
    <source>
        <dbReference type="EMBL" id="VFJ13625.1"/>
    </source>
</evidence>
<name>A0A484IC57_9ARCH</name>